<proteinExistence type="predicted"/>
<sequence>MSLNFILPKNEAMFNFFKSYRLPLYFSKPVLRHIQEFITALLIYRLLEAKLDDHGTHFTTETIIEH</sequence>
<dbReference type="EMBL" id="VSSQ01000059">
    <property type="protein sequence ID" value="MPL71398.1"/>
    <property type="molecule type" value="Genomic_DNA"/>
</dbReference>
<gene>
    <name evidence="1" type="ORF">SDC9_17173</name>
</gene>
<name>A0A644TWN3_9ZZZZ</name>
<organism evidence="1">
    <name type="scientific">bioreactor metagenome</name>
    <dbReference type="NCBI Taxonomy" id="1076179"/>
    <lineage>
        <taxon>unclassified sequences</taxon>
        <taxon>metagenomes</taxon>
        <taxon>ecological metagenomes</taxon>
    </lineage>
</organism>
<accession>A0A644TWN3</accession>
<evidence type="ECO:0000313" key="1">
    <source>
        <dbReference type="EMBL" id="MPL71398.1"/>
    </source>
</evidence>
<comment type="caution">
    <text evidence="1">The sequence shown here is derived from an EMBL/GenBank/DDBJ whole genome shotgun (WGS) entry which is preliminary data.</text>
</comment>
<dbReference type="AlphaFoldDB" id="A0A644TWN3"/>
<protein>
    <submittedName>
        <fullName evidence="1">Uncharacterized protein</fullName>
    </submittedName>
</protein>
<reference evidence="1" key="1">
    <citation type="submission" date="2019-08" db="EMBL/GenBank/DDBJ databases">
        <authorList>
            <person name="Kucharzyk K."/>
            <person name="Murdoch R.W."/>
            <person name="Higgins S."/>
            <person name="Loffler F."/>
        </authorList>
    </citation>
    <scope>NUCLEOTIDE SEQUENCE</scope>
</reference>